<evidence type="ECO:0000256" key="3">
    <source>
        <dbReference type="ARBA" id="ARBA00023125"/>
    </source>
</evidence>
<dbReference type="Gene3D" id="3.40.50.300">
    <property type="entry name" value="P-loop containing nucleotide triphosphate hydrolases"/>
    <property type="match status" value="1"/>
</dbReference>
<organism evidence="6 7">
    <name type="scientific">Fulvivirga sedimenti</name>
    <dbReference type="NCBI Taxonomy" id="2879465"/>
    <lineage>
        <taxon>Bacteria</taxon>
        <taxon>Pseudomonadati</taxon>
        <taxon>Bacteroidota</taxon>
        <taxon>Cytophagia</taxon>
        <taxon>Cytophagales</taxon>
        <taxon>Fulvivirgaceae</taxon>
        <taxon>Fulvivirga</taxon>
    </lineage>
</organism>
<protein>
    <recommendedName>
        <fullName evidence="5">DNA mismatch repair proteins mutS family domain-containing protein</fullName>
    </recommendedName>
</protein>
<keyword evidence="7" id="KW-1185">Reference proteome</keyword>
<evidence type="ECO:0000256" key="4">
    <source>
        <dbReference type="SAM" id="Phobius"/>
    </source>
</evidence>
<proteinExistence type="predicted"/>
<dbReference type="Proteomes" id="UP001139409">
    <property type="component" value="Unassembled WGS sequence"/>
</dbReference>
<dbReference type="InterPro" id="IPR000432">
    <property type="entry name" value="DNA_mismatch_repair_MutS_C"/>
</dbReference>
<reference evidence="6" key="1">
    <citation type="submission" date="2021-09" db="EMBL/GenBank/DDBJ databases">
        <title>Fulvivirga sp. isolated from coastal sediment.</title>
        <authorList>
            <person name="Yu H."/>
        </authorList>
    </citation>
    <scope>NUCLEOTIDE SEQUENCE</scope>
    <source>
        <strain evidence="6">1062</strain>
    </source>
</reference>
<dbReference type="SMART" id="SM00534">
    <property type="entry name" value="MUTSac"/>
    <property type="match status" value="1"/>
</dbReference>
<feature type="domain" description="DNA mismatch repair proteins mutS family" evidence="5">
    <location>
        <begin position="416"/>
        <end position="590"/>
    </location>
</feature>
<dbReference type="SUPFAM" id="SSF52540">
    <property type="entry name" value="P-loop containing nucleoside triphosphate hydrolases"/>
    <property type="match status" value="1"/>
</dbReference>
<dbReference type="GO" id="GO:0006298">
    <property type="term" value="P:mismatch repair"/>
    <property type="evidence" value="ECO:0007669"/>
    <property type="project" value="InterPro"/>
</dbReference>
<keyword evidence="3" id="KW-0238">DNA-binding</keyword>
<keyword evidence="2" id="KW-0067">ATP-binding</keyword>
<dbReference type="InterPro" id="IPR036187">
    <property type="entry name" value="DNA_mismatch_repair_MutS_sf"/>
</dbReference>
<evidence type="ECO:0000256" key="1">
    <source>
        <dbReference type="ARBA" id="ARBA00022741"/>
    </source>
</evidence>
<keyword evidence="4" id="KW-0812">Transmembrane</keyword>
<name>A0A9X1HUF0_9BACT</name>
<dbReference type="InterPro" id="IPR027417">
    <property type="entry name" value="P-loop_NTPase"/>
</dbReference>
<dbReference type="PANTHER" id="PTHR11361">
    <property type="entry name" value="DNA MISMATCH REPAIR PROTEIN MUTS FAMILY MEMBER"/>
    <property type="match status" value="1"/>
</dbReference>
<evidence type="ECO:0000256" key="2">
    <source>
        <dbReference type="ARBA" id="ARBA00022840"/>
    </source>
</evidence>
<dbReference type="GO" id="GO:0030983">
    <property type="term" value="F:mismatched DNA binding"/>
    <property type="evidence" value="ECO:0007669"/>
    <property type="project" value="InterPro"/>
</dbReference>
<accession>A0A9X1HUF0</accession>
<feature type="transmembrane region" description="Helical" evidence="4">
    <location>
        <begin position="26"/>
        <end position="47"/>
    </location>
</feature>
<dbReference type="GO" id="GO:0005524">
    <property type="term" value="F:ATP binding"/>
    <property type="evidence" value="ECO:0007669"/>
    <property type="project" value="UniProtKB-KW"/>
</dbReference>
<dbReference type="RefSeq" id="WP_225699351.1">
    <property type="nucleotide sequence ID" value="NZ_JAIXNE010000006.1"/>
</dbReference>
<dbReference type="SUPFAM" id="SSF48334">
    <property type="entry name" value="DNA repair protein MutS, domain III"/>
    <property type="match status" value="1"/>
</dbReference>
<feature type="transmembrane region" description="Helical" evidence="4">
    <location>
        <begin position="53"/>
        <end position="71"/>
    </location>
</feature>
<dbReference type="Pfam" id="PF00488">
    <property type="entry name" value="MutS_V"/>
    <property type="match status" value="1"/>
</dbReference>
<keyword evidence="4" id="KW-0472">Membrane</keyword>
<dbReference type="GO" id="GO:0140664">
    <property type="term" value="F:ATP-dependent DNA damage sensor activity"/>
    <property type="evidence" value="ECO:0007669"/>
    <property type="project" value="InterPro"/>
</dbReference>
<evidence type="ECO:0000259" key="5">
    <source>
        <dbReference type="SMART" id="SM00534"/>
    </source>
</evidence>
<dbReference type="Gene3D" id="1.10.1420.10">
    <property type="match status" value="1"/>
</dbReference>
<comment type="caution">
    <text evidence="6">The sequence shown here is derived from an EMBL/GenBank/DDBJ whole genome shotgun (WGS) entry which is preliminary data.</text>
</comment>
<dbReference type="GO" id="GO:0005829">
    <property type="term" value="C:cytosol"/>
    <property type="evidence" value="ECO:0007669"/>
    <property type="project" value="TreeGrafter"/>
</dbReference>
<sequence length="595" mass="67733">MTHPREYYVARIQDFRLKMDLVSREVYRLSWARVLVFLLFLVLFIFFANDRNGLAMVVSIAVFPLVFGTLVNRFNRKSELRETYRNLMEMSEEELLRLDYQLKTLDDGSEYITREHPYSYDLDLFGKHSLFQLLNRTQTPDGRQMIVSWMLAPASKDEILIRQEAVSELQGKMDWVHQFLSAGRSATATVENTGRLKSWLLDKSESGASHLFTVLSYIMPSLLVAALVAVVFFGVSIYILFPFLAVNGIILARIQEKMRAVSEQTEGNVKLLRSYEKMITCLIREDFTSDRLQQLCKPFGMKSVQAIKSLRNLLDILDGRSNMFYGIFDLAFLLDVHLLNRIRKWKSENEHDLSTWFENIAELEVLSSMGAHAYLFPGHTIPEISADWQLNATGVGHPLINPNECVINDFTMQGEGTVVIVTGSNMSGKSTFLRTVGINMILGLMGSVVCAERMLIPVSQVFTGMRSEDDLASHISSFYAELRRIRALLEKIQTSELPVLFMLDEILKGTNTQDRHRGSEGLVKQLSMMPAFGFISTHDLEIGRLGEQDKKIQNYSFNSSIKGDEIIFDYKISPGICHSFNASKLMEKMGIHLAD</sequence>
<keyword evidence="4" id="KW-1133">Transmembrane helix</keyword>
<dbReference type="EMBL" id="JAIXNE010000006">
    <property type="protein sequence ID" value="MCA6078493.1"/>
    <property type="molecule type" value="Genomic_DNA"/>
</dbReference>
<evidence type="ECO:0000313" key="7">
    <source>
        <dbReference type="Proteomes" id="UP001139409"/>
    </source>
</evidence>
<dbReference type="InterPro" id="IPR045076">
    <property type="entry name" value="MutS"/>
</dbReference>
<gene>
    <name evidence="6" type="ORF">LDX50_26705</name>
</gene>
<dbReference type="AlphaFoldDB" id="A0A9X1HUF0"/>
<evidence type="ECO:0000313" key="6">
    <source>
        <dbReference type="EMBL" id="MCA6078493.1"/>
    </source>
</evidence>
<dbReference type="PANTHER" id="PTHR11361:SF99">
    <property type="entry name" value="DNA MISMATCH REPAIR PROTEIN"/>
    <property type="match status" value="1"/>
</dbReference>
<keyword evidence="1" id="KW-0547">Nucleotide-binding</keyword>